<proteinExistence type="predicted"/>
<keyword evidence="3 5" id="KW-0732">Signal</keyword>
<accession>A0AAW5PP39</accession>
<gene>
    <name evidence="6" type="ORF">M2412_003498</name>
</gene>
<dbReference type="Pfam" id="PF03548">
    <property type="entry name" value="LolA"/>
    <property type="match status" value="1"/>
</dbReference>
<dbReference type="AlphaFoldDB" id="A0AAW5PP39"/>
<evidence type="ECO:0008006" key="8">
    <source>
        <dbReference type="Google" id="ProtNLM"/>
    </source>
</evidence>
<comment type="caution">
    <text evidence="6">The sequence shown here is derived from an EMBL/GenBank/DDBJ whole genome shotgun (WGS) entry which is preliminary data.</text>
</comment>
<dbReference type="EMBL" id="JANUEK010000009">
    <property type="protein sequence ID" value="MCS4281481.1"/>
    <property type="molecule type" value="Genomic_DNA"/>
</dbReference>
<evidence type="ECO:0000256" key="4">
    <source>
        <dbReference type="ARBA" id="ARBA00022927"/>
    </source>
</evidence>
<dbReference type="Proteomes" id="UP001320691">
    <property type="component" value="Unassembled WGS sequence"/>
</dbReference>
<dbReference type="InterPro" id="IPR004564">
    <property type="entry name" value="OM_lipoprot_carrier_LolA-like"/>
</dbReference>
<evidence type="ECO:0000313" key="7">
    <source>
        <dbReference type="Proteomes" id="UP001320691"/>
    </source>
</evidence>
<comment type="subunit">
    <text evidence="1">Monomer.</text>
</comment>
<evidence type="ECO:0000256" key="5">
    <source>
        <dbReference type="SAM" id="SignalP"/>
    </source>
</evidence>
<reference evidence="6" key="1">
    <citation type="submission" date="2022-08" db="EMBL/GenBank/DDBJ databases">
        <title>Genomic analyses of the natural microbiome of Caenorhabditis elegans.</title>
        <authorList>
            <person name="Samuel B."/>
        </authorList>
    </citation>
    <scope>NUCLEOTIDE SEQUENCE</scope>
    <source>
        <strain evidence="6">BIGb0277</strain>
    </source>
</reference>
<dbReference type="Gene3D" id="2.50.20.10">
    <property type="entry name" value="Lipoprotein localisation LolA/LolB/LppX"/>
    <property type="match status" value="1"/>
</dbReference>
<dbReference type="SUPFAM" id="SSF89392">
    <property type="entry name" value="Prokaryotic lipoproteins and lipoprotein localization factors"/>
    <property type="match status" value="1"/>
</dbReference>
<evidence type="ECO:0000256" key="1">
    <source>
        <dbReference type="ARBA" id="ARBA00011245"/>
    </source>
</evidence>
<dbReference type="CDD" id="cd16325">
    <property type="entry name" value="LolA"/>
    <property type="match status" value="1"/>
</dbReference>
<keyword evidence="4" id="KW-0653">Protein transport</keyword>
<keyword evidence="2" id="KW-0813">Transport</keyword>
<dbReference type="InterPro" id="IPR029046">
    <property type="entry name" value="LolA/LolB/LppX"/>
</dbReference>
<evidence type="ECO:0000256" key="2">
    <source>
        <dbReference type="ARBA" id="ARBA00022448"/>
    </source>
</evidence>
<feature type="signal peptide" evidence="5">
    <location>
        <begin position="1"/>
        <end position="22"/>
    </location>
</feature>
<name>A0AAW5PP39_9GAMM</name>
<protein>
    <recommendedName>
        <fullName evidence="8">Outer membrane lipoprotein carrier protein LolA</fullName>
    </recommendedName>
</protein>
<dbReference type="GO" id="GO:0015031">
    <property type="term" value="P:protein transport"/>
    <property type="evidence" value="ECO:0007669"/>
    <property type="project" value="UniProtKB-KW"/>
</dbReference>
<dbReference type="PANTHER" id="PTHR35869:SF1">
    <property type="entry name" value="OUTER-MEMBRANE LIPOPROTEIN CARRIER PROTEIN"/>
    <property type="match status" value="1"/>
</dbReference>
<evidence type="ECO:0000313" key="6">
    <source>
        <dbReference type="EMBL" id="MCS4281481.1"/>
    </source>
</evidence>
<organism evidence="6 7">
    <name type="scientific">Stenotrophomonas rhizophila</name>
    <dbReference type="NCBI Taxonomy" id="216778"/>
    <lineage>
        <taxon>Bacteria</taxon>
        <taxon>Pseudomonadati</taxon>
        <taxon>Pseudomonadota</taxon>
        <taxon>Gammaproteobacteria</taxon>
        <taxon>Lysobacterales</taxon>
        <taxon>Lysobacteraceae</taxon>
        <taxon>Stenotrophomonas</taxon>
    </lineage>
</organism>
<sequence>MNRFLRTLCVLVMLAVVAPALAATDVEAVKQRVAKVDVLRGEFTQEKQVAGFKNPLRSQGRFVLAQDHGVIWTTLKPFPSEVVVTRDRILSRQSDGSSRVELDGRQQPAMRSVNAIMFALMSGDAQALSAQFTVKVEVLPGNGWKMQLTPRSAMLGKVFAQLTLSGDRYVREVQINEANQDVTRIQFAGMSDTPTTLSTDEGRRFE</sequence>
<dbReference type="PANTHER" id="PTHR35869">
    <property type="entry name" value="OUTER-MEMBRANE LIPOPROTEIN CARRIER PROTEIN"/>
    <property type="match status" value="1"/>
</dbReference>
<evidence type="ECO:0000256" key="3">
    <source>
        <dbReference type="ARBA" id="ARBA00022729"/>
    </source>
</evidence>
<feature type="chain" id="PRO_5043756141" description="Outer membrane lipoprotein carrier protein LolA" evidence="5">
    <location>
        <begin position="23"/>
        <end position="206"/>
    </location>
</feature>
<dbReference type="RefSeq" id="WP_259261969.1">
    <property type="nucleotide sequence ID" value="NZ_JANUEK010000009.1"/>
</dbReference>